<dbReference type="Gene3D" id="2.60.340.10">
    <property type="entry name" value="baseplate structural protein gp8, domain 1"/>
    <property type="match status" value="1"/>
</dbReference>
<keyword evidence="3" id="KW-1185">Reference proteome</keyword>
<dbReference type="KEGG" id="vg:9861746"/>
<dbReference type="EMBL" id="HM452126">
    <property type="protein sequence ID" value="ADM80182.1"/>
    <property type="molecule type" value="Genomic_DNA"/>
</dbReference>
<dbReference type="Proteomes" id="UP000002236">
    <property type="component" value="Segment"/>
</dbReference>
<reference evidence="2 3" key="1">
    <citation type="journal article" date="2012" name="Vet. Microbiol.">
        <title>Complete genome sequence and characterization of a broad-host range T4-like bacteriophage phiAS5 infecting Aeromonas salmonicida subsp. salmonicida.</title>
        <authorList>
            <person name="Kim J.H."/>
            <person name="Son J.S."/>
            <person name="Choi Y.J."/>
            <person name="Choresca C.H.Jr."/>
            <person name="Shin S.P."/>
            <person name="Han J.E."/>
            <person name="Jun J.W."/>
            <person name="Park S.C."/>
        </authorList>
    </citation>
    <scope>NUCLEOTIDE SEQUENCE [LARGE SCALE GENOMIC DNA]</scope>
</reference>
<feature type="domain" description="Bacteriophage T4 Gp8" evidence="1">
    <location>
        <begin position="8"/>
        <end position="328"/>
    </location>
</feature>
<dbReference type="InterPro" id="IPR015298">
    <property type="entry name" value="Phage_T4_Gp8"/>
</dbReference>
<proteinExistence type="predicted"/>
<dbReference type="Gene3D" id="2.170.290.10">
    <property type="entry name" value="baseplate structural protein gp8, domain 2"/>
    <property type="match status" value="1"/>
</dbReference>
<dbReference type="SUPFAM" id="SSF89433">
    <property type="entry name" value="Baseplate structural protein gp8"/>
    <property type="match status" value="1"/>
</dbReference>
<dbReference type="Pfam" id="PF09215">
    <property type="entry name" value="Phage-Gp8"/>
    <property type="match status" value="1"/>
</dbReference>
<evidence type="ECO:0000313" key="3">
    <source>
        <dbReference type="Proteomes" id="UP000002236"/>
    </source>
</evidence>
<sequence length="328" mass="37575">MSSIIYRSIVTNKFRTENLLNFYNSIGDEAGKHTIYTTFGRPDKWADNETDSKFAPPYPDDSVEGIADVWSRMLGAVKIQQEMLRPVVPRDDWGDQRYSDPFTHHIGDIVVTNSAPYNRTEIGSGWMVYRCVDVPEVGQCSIKTITEKGACMKIGGKWTPSRESLLPVGKSDGVDMKDGYIWEYLYTIPPDVAINECTNEHIVVPTPQELIANPTRWGYQHVLKWYPAKYDVIFRMKCHTLRFRAYIDSIYFKEASMVGNKGFRQLSVILDPILTKSNPAAADVKATAANYLPSQLERHSGEMIYMENRQPIIRSRDQTEEFNLIFEF</sequence>
<evidence type="ECO:0000259" key="1">
    <source>
        <dbReference type="Pfam" id="PF09215"/>
    </source>
</evidence>
<name>E1A293_9CAUD</name>
<dbReference type="RefSeq" id="YP_003969628.1">
    <property type="nucleotide sequence ID" value="NC_014636.1"/>
</dbReference>
<organism evidence="2 3">
    <name type="scientific">Aeromonas phage phiAS5</name>
    <dbReference type="NCBI Taxonomy" id="879630"/>
    <lineage>
        <taxon>Viruses</taxon>
        <taxon>Duplodnaviria</taxon>
        <taxon>Heunggongvirae</taxon>
        <taxon>Uroviricota</taxon>
        <taxon>Caudoviricetes</taxon>
        <taxon>Pantevenvirales</taxon>
        <taxon>Straboviridae</taxon>
        <taxon>Chrysonvirus</taxon>
        <taxon>Chrysonvirus as5</taxon>
    </lineage>
</organism>
<evidence type="ECO:0000313" key="2">
    <source>
        <dbReference type="EMBL" id="ADM80182.1"/>
    </source>
</evidence>
<dbReference type="GeneID" id="9861746"/>
<accession>E1A293</accession>
<dbReference type="InterPro" id="IPR036327">
    <property type="entry name" value="Gp8_sf"/>
</dbReference>
<gene>
    <name evidence="2" type="ORF">phiAS5_ORF0339</name>
</gene>
<protein>
    <submittedName>
        <fullName evidence="2">Baseplate wedge subunit</fullName>
    </submittedName>
</protein>
<dbReference type="OrthoDB" id="4009at10239"/>